<keyword evidence="2" id="KW-0548">Nucleotidyltransferase</keyword>
<sequence length="171" mass="19308">MFNYPTYLKPLSYYSQEPQVSVIARATTAKEAGKKIVIASGVFDLLHDAHKRYLQKAKEAGDYLIVLLESDARVKELKGEGRPVWDQVRREKEVRSLPFVDDVLVLPPEFKNPLRYEEIVILLGPDIYAESSNSVALDHKRKLMEKYGGEMKVVLDEIAGISTTTLLASAR</sequence>
<dbReference type="AlphaFoldDB" id="A0A317JRI3"/>
<comment type="caution">
    <text evidence="4">The sequence shown here is derived from an EMBL/GenBank/DDBJ whole genome shotgun (WGS) entry which is preliminary data.</text>
</comment>
<evidence type="ECO:0000256" key="1">
    <source>
        <dbReference type="ARBA" id="ARBA00022679"/>
    </source>
</evidence>
<accession>A0A317JRI3</accession>
<evidence type="ECO:0000259" key="3">
    <source>
        <dbReference type="Pfam" id="PF01467"/>
    </source>
</evidence>
<feature type="domain" description="Cytidyltransferase-like" evidence="3">
    <location>
        <begin position="39"/>
        <end position="131"/>
    </location>
</feature>
<gene>
    <name evidence="4" type="ORF">C5B42_02850</name>
</gene>
<dbReference type="Gene3D" id="3.40.50.620">
    <property type="entry name" value="HUPs"/>
    <property type="match status" value="1"/>
</dbReference>
<dbReference type="Proteomes" id="UP000246104">
    <property type="component" value="Unassembled WGS sequence"/>
</dbReference>
<dbReference type="NCBIfam" id="TIGR00125">
    <property type="entry name" value="cyt_tran_rel"/>
    <property type="match status" value="1"/>
</dbReference>
<dbReference type="InterPro" id="IPR004821">
    <property type="entry name" value="Cyt_trans-like"/>
</dbReference>
<dbReference type="InterPro" id="IPR050385">
    <property type="entry name" value="Archaeal_FAD_synthase"/>
</dbReference>
<dbReference type="Pfam" id="PF01467">
    <property type="entry name" value="CTP_transf_like"/>
    <property type="match status" value="1"/>
</dbReference>
<organism evidence="4 5">
    <name type="scientific">Candidatus Cerribacteria bacterium 'Amazon FNV 2010 28 9'</name>
    <dbReference type="NCBI Taxonomy" id="2081795"/>
    <lineage>
        <taxon>Bacteria</taxon>
        <taxon>Candidatus Cerribacteria</taxon>
    </lineage>
</organism>
<dbReference type="InterPro" id="IPR014729">
    <property type="entry name" value="Rossmann-like_a/b/a_fold"/>
</dbReference>
<name>A0A317JRI3_9BACT</name>
<dbReference type="PANTHER" id="PTHR43793:SF2">
    <property type="entry name" value="BIFUNCTIONAL PROTEIN HLDE"/>
    <property type="match status" value="1"/>
</dbReference>
<dbReference type="SUPFAM" id="SSF52374">
    <property type="entry name" value="Nucleotidylyl transferase"/>
    <property type="match status" value="1"/>
</dbReference>
<dbReference type="EMBL" id="PSRQ01000032">
    <property type="protein sequence ID" value="PWU23469.1"/>
    <property type="molecule type" value="Genomic_DNA"/>
</dbReference>
<keyword evidence="1" id="KW-0808">Transferase</keyword>
<dbReference type="PANTHER" id="PTHR43793">
    <property type="entry name" value="FAD SYNTHASE"/>
    <property type="match status" value="1"/>
</dbReference>
<evidence type="ECO:0000313" key="5">
    <source>
        <dbReference type="Proteomes" id="UP000246104"/>
    </source>
</evidence>
<dbReference type="GO" id="GO:0016779">
    <property type="term" value="F:nucleotidyltransferase activity"/>
    <property type="evidence" value="ECO:0007669"/>
    <property type="project" value="UniProtKB-KW"/>
</dbReference>
<evidence type="ECO:0000313" key="4">
    <source>
        <dbReference type="EMBL" id="PWU23469.1"/>
    </source>
</evidence>
<proteinExistence type="predicted"/>
<protein>
    <recommendedName>
        <fullName evidence="3">Cytidyltransferase-like domain-containing protein</fullName>
    </recommendedName>
</protein>
<evidence type="ECO:0000256" key="2">
    <source>
        <dbReference type="ARBA" id="ARBA00022695"/>
    </source>
</evidence>
<reference evidence="4 5" key="1">
    <citation type="submission" date="2018-02" db="EMBL/GenBank/DDBJ databases">
        <title>Genomic Reconstructions from Amazon Rainforest and Pasture Soil Reveal Novel Insights into the Physiology of Candidate Phyla in Tropical Sites.</title>
        <authorList>
            <person name="Kroeger M.E."/>
            <person name="Delmont T."/>
            <person name="Eren A.M."/>
            <person name="Guo J."/>
            <person name="Meyer K.M."/>
            <person name="Khan K."/>
            <person name="Rodrigues J.L.M."/>
            <person name="Bohannan B.J.M."/>
            <person name="Tringe S."/>
            <person name="Borges C.D."/>
            <person name="Tiedje J."/>
            <person name="Tsai S.M."/>
            <person name="Nusslein K."/>
        </authorList>
    </citation>
    <scope>NUCLEOTIDE SEQUENCE [LARGE SCALE GENOMIC DNA]</scope>
    <source>
        <strain evidence="4">Amazon FNV 2010 28 9</strain>
    </source>
</reference>